<name>A0AAT9I0N4_9ACTN</name>
<dbReference type="Pfam" id="PF11855">
    <property type="entry name" value="DUF3375"/>
    <property type="match status" value="1"/>
</dbReference>
<organism evidence="3">
    <name type="scientific">Streptomyces haneummycinicus</name>
    <dbReference type="NCBI Taxonomy" id="3074435"/>
    <lineage>
        <taxon>Bacteria</taxon>
        <taxon>Bacillati</taxon>
        <taxon>Actinomycetota</taxon>
        <taxon>Actinomycetes</taxon>
        <taxon>Kitasatosporales</taxon>
        <taxon>Streptomycetaceae</taxon>
        <taxon>Streptomyces</taxon>
    </lineage>
</organism>
<reference evidence="3" key="1">
    <citation type="submission" date="2024-06" db="EMBL/GenBank/DDBJ databases">
        <authorList>
            <consortium name="consrtm"/>
            <person name="Uemura M."/>
            <person name="Terahara T."/>
        </authorList>
    </citation>
    <scope>NUCLEOTIDE SEQUENCE</scope>
    <source>
        <strain evidence="3">KM77-8</strain>
        <plasmid evidence="3">pKM77-8_2</plasmid>
    </source>
</reference>
<geneLocation type="plasmid" evidence="3">
    <name>pKM77-8_2</name>
</geneLocation>
<evidence type="ECO:0000313" key="3">
    <source>
        <dbReference type="EMBL" id="BFO23159.1"/>
    </source>
</evidence>
<proteinExistence type="predicted"/>
<feature type="compositionally biased region" description="Basic residues" evidence="2">
    <location>
        <begin position="537"/>
        <end position="565"/>
    </location>
</feature>
<keyword evidence="3" id="KW-0614">Plasmid</keyword>
<sequence length="623" mass="70048">MDFEDVAGLHDHPAWRLLRADHAPLVLAFCGAVFVDENARGVPEAVLASRLDDQLYDLNERGAGSFPRAAAAYLTEWTANGWLRKYYPPGEDEAHFDATSALEKAVAWVRGLPTRSFIGTESRLNTIVALLRQIAFGTETDPQARIDELSRERDAIDTQIAQLRAGEVDMLSPLALLDRYQQVETTAVELLRDFREVEANLRELDRRLRHDVATAEGGKGDLLATFLMDREAITESDQGRSFQAFFDYLLSPQRQDELRDLLGQVNLLPQLEGKTNRNLLKIPFAWLEAAENTQNTVRQLTEQLRRFLADRGQDENRRVQDLVRSIQRRIAELDGRNDLPGLELELPQVELVLPMERRLYMPIERVELDSTVEEALDDATELDISELIGGVYVDPEVLAMQVMTAVRASPSGQTTLARVLEQHPLTQGLAELLTYFQLARPGLDVVIDPDHTWELVYDRVGSAGRTAATVPRVTFVRNDDGETAAEGSSRERHADRARGEPAESRRALPERRPRRLGADPRPSGRHRRLPGRPGPAPRHRSRRRIRIRTATRSGHARRRCQRAPAHHAPPAVLRRQPDAGAPARPTRGQRRHLLRHPAAAVPRRPGGHGPRLSASAQQRSPTR</sequence>
<dbReference type="EMBL" id="AP035770">
    <property type="protein sequence ID" value="BFO23159.1"/>
    <property type="molecule type" value="Genomic_DNA"/>
</dbReference>
<reference evidence="3" key="2">
    <citation type="submission" date="2024-07" db="EMBL/GenBank/DDBJ databases">
        <title>Streptomyces haneummycinica sp. nov., a new antibiotic-producing actinobacterium isolated from marine sediment.</title>
        <authorList>
            <person name="Uemura M."/>
            <person name="Hamada M."/>
            <person name="Hirano S."/>
            <person name="Kobayashi K."/>
            <person name="Ohshiro T."/>
            <person name="Kobayashi T."/>
            <person name="Terahara T."/>
        </authorList>
    </citation>
    <scope>NUCLEOTIDE SEQUENCE</scope>
    <source>
        <strain evidence="3">KM77-8</strain>
        <plasmid evidence="3">pKM77-8_2</plasmid>
    </source>
</reference>
<gene>
    <name evidence="3" type="ORF">SHKM778_95470</name>
</gene>
<evidence type="ECO:0000256" key="2">
    <source>
        <dbReference type="SAM" id="MobiDB-lite"/>
    </source>
</evidence>
<feature type="region of interest" description="Disordered" evidence="2">
    <location>
        <begin position="477"/>
        <end position="623"/>
    </location>
</feature>
<accession>A0AAT9I0N4</accession>
<protein>
    <submittedName>
        <fullName evidence="3">DUF3375 domain-containing protein</fullName>
    </submittedName>
</protein>
<feature type="coiled-coil region" evidence="1">
    <location>
        <begin position="146"/>
        <end position="207"/>
    </location>
</feature>
<keyword evidence="1" id="KW-0175">Coiled coil</keyword>
<evidence type="ECO:0000256" key="1">
    <source>
        <dbReference type="SAM" id="Coils"/>
    </source>
</evidence>
<dbReference type="InterPro" id="IPR021804">
    <property type="entry name" value="DUF3375"/>
</dbReference>
<feature type="compositionally biased region" description="Polar residues" evidence="2">
    <location>
        <begin position="614"/>
        <end position="623"/>
    </location>
</feature>
<dbReference type="AlphaFoldDB" id="A0AAT9I0N4"/>
<feature type="compositionally biased region" description="Basic and acidic residues" evidence="2">
    <location>
        <begin position="488"/>
        <end position="511"/>
    </location>
</feature>